<dbReference type="InterPro" id="IPR045864">
    <property type="entry name" value="aa-tRNA-synth_II/BPL/LPL"/>
</dbReference>
<dbReference type="Pfam" id="PF01409">
    <property type="entry name" value="tRNA-synt_2d"/>
    <property type="match status" value="1"/>
</dbReference>
<keyword evidence="1" id="KW-0436">Ligase</keyword>
<dbReference type="GO" id="GO:0009328">
    <property type="term" value="C:phenylalanine-tRNA ligase complex"/>
    <property type="evidence" value="ECO:0007669"/>
    <property type="project" value="TreeGrafter"/>
</dbReference>
<organism evidence="10">
    <name type="scientific">Gongylonema pulchrum</name>
    <dbReference type="NCBI Taxonomy" id="637853"/>
    <lineage>
        <taxon>Eukaryota</taxon>
        <taxon>Metazoa</taxon>
        <taxon>Ecdysozoa</taxon>
        <taxon>Nematoda</taxon>
        <taxon>Chromadorea</taxon>
        <taxon>Rhabditida</taxon>
        <taxon>Spirurina</taxon>
        <taxon>Spiruromorpha</taxon>
        <taxon>Spiruroidea</taxon>
        <taxon>Gongylonematidae</taxon>
        <taxon>Gongylonema</taxon>
    </lineage>
</organism>
<feature type="chain" id="PRO_5043138523" evidence="6">
    <location>
        <begin position="22"/>
        <end position="231"/>
    </location>
</feature>
<evidence type="ECO:0000256" key="3">
    <source>
        <dbReference type="ARBA" id="ARBA00022840"/>
    </source>
</evidence>
<dbReference type="EMBL" id="UYRT01003099">
    <property type="protein sequence ID" value="VDK32620.1"/>
    <property type="molecule type" value="Genomic_DNA"/>
</dbReference>
<dbReference type="Proteomes" id="UP000271098">
    <property type="component" value="Unassembled WGS sequence"/>
</dbReference>
<keyword evidence="3" id="KW-0067">ATP-binding</keyword>
<dbReference type="GO" id="GO:0005829">
    <property type="term" value="C:cytosol"/>
    <property type="evidence" value="ECO:0007669"/>
    <property type="project" value="TreeGrafter"/>
</dbReference>
<proteinExistence type="predicted"/>
<feature type="domain" description="Phenylalanyl-tRNA synthetase" evidence="7">
    <location>
        <begin position="113"/>
        <end position="220"/>
    </location>
</feature>
<dbReference type="GO" id="GO:0006432">
    <property type="term" value="P:phenylalanyl-tRNA aminoacylation"/>
    <property type="evidence" value="ECO:0007669"/>
    <property type="project" value="TreeGrafter"/>
</dbReference>
<reference evidence="10" key="1">
    <citation type="submission" date="2016-06" db="UniProtKB">
        <authorList>
            <consortium name="WormBaseParasite"/>
        </authorList>
    </citation>
    <scope>IDENTIFICATION</scope>
</reference>
<dbReference type="PANTHER" id="PTHR11538">
    <property type="entry name" value="PHENYLALANYL-TRNA SYNTHETASE"/>
    <property type="match status" value="1"/>
</dbReference>
<evidence type="ECO:0000256" key="4">
    <source>
        <dbReference type="ARBA" id="ARBA00022917"/>
    </source>
</evidence>
<evidence type="ECO:0000313" key="8">
    <source>
        <dbReference type="EMBL" id="VDK32620.1"/>
    </source>
</evidence>
<evidence type="ECO:0000259" key="7">
    <source>
        <dbReference type="Pfam" id="PF01409"/>
    </source>
</evidence>
<evidence type="ECO:0000256" key="2">
    <source>
        <dbReference type="ARBA" id="ARBA00022741"/>
    </source>
</evidence>
<protein>
    <submittedName>
        <fullName evidence="10">tRNA-synt_2d domain-containing protein</fullName>
    </submittedName>
</protein>
<dbReference type="Gene3D" id="3.30.930.10">
    <property type="entry name" value="Bira Bifunctional Protein, Domain 2"/>
    <property type="match status" value="2"/>
</dbReference>
<evidence type="ECO:0000256" key="5">
    <source>
        <dbReference type="ARBA" id="ARBA00023146"/>
    </source>
</evidence>
<gene>
    <name evidence="8" type="ORF">GPUH_LOCUS2173</name>
</gene>
<evidence type="ECO:0000256" key="6">
    <source>
        <dbReference type="SAM" id="SignalP"/>
    </source>
</evidence>
<keyword evidence="5" id="KW-0030">Aminoacyl-tRNA synthetase</keyword>
<feature type="signal peptide" evidence="6">
    <location>
        <begin position="1"/>
        <end position="21"/>
    </location>
</feature>
<dbReference type="InterPro" id="IPR002319">
    <property type="entry name" value="Phenylalanyl-tRNA_Synthase"/>
</dbReference>
<dbReference type="SUPFAM" id="SSF55681">
    <property type="entry name" value="Class II aaRS and biotin synthetases"/>
    <property type="match status" value="1"/>
</dbReference>
<sequence length="231" mass="26831">MNNFLFLFFFCVFSIQPCCISLNFSRYVESSFWNFDALFQPQQHPARDAHDTFFVSDPEKSFDFPQDYLLLVKKVHSEGGYGSKGYNYDWKLEEAQKNVLRTHTTAVSARQLYKLAQEVEGISNLRFKPTYNPYTEPSMEIFAFHQGLDKWVEIGNSGMFRPEMLLPMGLPADVNVAGYGLSLESNICIEQKTIFRPTMIRYGFNNIRDLFGPKVDLRMIYESPICRLEKS</sequence>
<keyword evidence="6" id="KW-0732">Signal</keyword>
<dbReference type="WBParaSite" id="GPUH_0000217801-mRNA-1">
    <property type="protein sequence ID" value="GPUH_0000217801-mRNA-1"/>
    <property type="gene ID" value="GPUH_0000217801"/>
</dbReference>
<keyword evidence="4" id="KW-0648">Protein biosynthesis</keyword>
<dbReference type="GO" id="GO:0004826">
    <property type="term" value="F:phenylalanine-tRNA ligase activity"/>
    <property type="evidence" value="ECO:0007669"/>
    <property type="project" value="TreeGrafter"/>
</dbReference>
<dbReference type="OrthoDB" id="238316at2759"/>
<evidence type="ECO:0000313" key="9">
    <source>
        <dbReference type="Proteomes" id="UP000271098"/>
    </source>
</evidence>
<dbReference type="AlphaFoldDB" id="A0A183D0D2"/>
<evidence type="ECO:0000313" key="10">
    <source>
        <dbReference type="WBParaSite" id="GPUH_0000217801-mRNA-1"/>
    </source>
</evidence>
<dbReference type="PANTHER" id="PTHR11538:SF40">
    <property type="entry name" value="PHENYLALANINE--TRNA LIGASE ALPHA SUBUNIT"/>
    <property type="match status" value="1"/>
</dbReference>
<dbReference type="GO" id="GO:0000049">
    <property type="term" value="F:tRNA binding"/>
    <property type="evidence" value="ECO:0007669"/>
    <property type="project" value="InterPro"/>
</dbReference>
<reference evidence="8 9" key="2">
    <citation type="submission" date="2018-11" db="EMBL/GenBank/DDBJ databases">
        <authorList>
            <consortium name="Pathogen Informatics"/>
        </authorList>
    </citation>
    <scope>NUCLEOTIDE SEQUENCE [LARGE SCALE GENOMIC DNA]</scope>
</reference>
<accession>A0A183D0D2</accession>
<dbReference type="GO" id="GO:0005524">
    <property type="term" value="F:ATP binding"/>
    <property type="evidence" value="ECO:0007669"/>
    <property type="project" value="UniProtKB-KW"/>
</dbReference>
<evidence type="ECO:0000256" key="1">
    <source>
        <dbReference type="ARBA" id="ARBA00022598"/>
    </source>
</evidence>
<keyword evidence="2" id="KW-0547">Nucleotide-binding</keyword>
<keyword evidence="9" id="KW-1185">Reference proteome</keyword>
<name>A0A183D0D2_9BILA</name>